<proteinExistence type="predicted"/>
<reference evidence="1 2" key="1">
    <citation type="journal article" date="2020" name="Nature">
        <title>Six reference-quality genomes reveal evolution of bat adaptations.</title>
        <authorList>
            <person name="Jebb D."/>
            <person name="Huang Z."/>
            <person name="Pippel M."/>
            <person name="Hughes G.M."/>
            <person name="Lavrichenko K."/>
            <person name="Devanna P."/>
            <person name="Winkler S."/>
            <person name="Jermiin L.S."/>
            <person name="Skirmuntt E.C."/>
            <person name="Katzourakis A."/>
            <person name="Burkitt-Gray L."/>
            <person name="Ray D.A."/>
            <person name="Sullivan K.A.M."/>
            <person name="Roscito J.G."/>
            <person name="Kirilenko B.M."/>
            <person name="Davalos L.M."/>
            <person name="Corthals A.P."/>
            <person name="Power M.L."/>
            <person name="Jones G."/>
            <person name="Ransome R.D."/>
            <person name="Dechmann D.K.N."/>
            <person name="Locatelli A.G."/>
            <person name="Puechmaille S.J."/>
            <person name="Fedrigo O."/>
            <person name="Jarvis E.D."/>
            <person name="Hiller M."/>
            <person name="Vernes S.C."/>
            <person name="Myers E.W."/>
            <person name="Teeling E.C."/>
        </authorList>
    </citation>
    <scope>NUCLEOTIDE SEQUENCE [LARGE SCALE GENOMIC DNA]</scope>
    <source>
        <strain evidence="1">MMolMol1</strain>
        <tissue evidence="1">Muscle</tissue>
    </source>
</reference>
<protein>
    <submittedName>
        <fullName evidence="1">Uncharacterized protein</fullName>
    </submittedName>
</protein>
<keyword evidence="2" id="KW-1185">Reference proteome</keyword>
<dbReference type="AlphaFoldDB" id="A0A7J8ER42"/>
<organism evidence="1 2">
    <name type="scientific">Molossus molossus</name>
    <name type="common">Pallas' mastiff bat</name>
    <name type="synonym">Vespertilio molossus</name>
    <dbReference type="NCBI Taxonomy" id="27622"/>
    <lineage>
        <taxon>Eukaryota</taxon>
        <taxon>Metazoa</taxon>
        <taxon>Chordata</taxon>
        <taxon>Craniata</taxon>
        <taxon>Vertebrata</taxon>
        <taxon>Euteleostomi</taxon>
        <taxon>Mammalia</taxon>
        <taxon>Eutheria</taxon>
        <taxon>Laurasiatheria</taxon>
        <taxon>Chiroptera</taxon>
        <taxon>Yangochiroptera</taxon>
        <taxon>Molossidae</taxon>
        <taxon>Molossus</taxon>
    </lineage>
</organism>
<dbReference type="Proteomes" id="UP000550707">
    <property type="component" value="Unassembled WGS sequence"/>
</dbReference>
<dbReference type="InParanoid" id="A0A7J8ER42"/>
<gene>
    <name evidence="1" type="ORF">HJG59_008672</name>
</gene>
<name>A0A7J8ER42_MOLMO</name>
<accession>A0A7J8ER42</accession>
<evidence type="ECO:0000313" key="1">
    <source>
        <dbReference type="EMBL" id="KAF6437957.1"/>
    </source>
</evidence>
<comment type="caution">
    <text evidence="1">The sequence shown here is derived from an EMBL/GenBank/DDBJ whole genome shotgun (WGS) entry which is preliminary data.</text>
</comment>
<sequence length="123" mass="14632">MEFEFSTGVQGKSTHTPKFRAERVRLNNYQQSNIKNGIRLCITHFIERDQGKPLIGTFEQRPKRNERVSHEVIWKNILLGRFKTPEAERNLECSRNSKEATVNTIRFSEYIYIHKNMLMRYAL</sequence>
<dbReference type="EMBL" id="JACASF010000013">
    <property type="protein sequence ID" value="KAF6437957.1"/>
    <property type="molecule type" value="Genomic_DNA"/>
</dbReference>
<evidence type="ECO:0000313" key="2">
    <source>
        <dbReference type="Proteomes" id="UP000550707"/>
    </source>
</evidence>